<evidence type="ECO:0000256" key="1">
    <source>
        <dbReference type="ARBA" id="ARBA00009998"/>
    </source>
</evidence>
<dbReference type="SUPFAM" id="SSF116842">
    <property type="entry name" value="XseB-like"/>
    <property type="match status" value="1"/>
</dbReference>
<comment type="function">
    <text evidence="6">Bidirectionally degrades single-stranded DNA into large acid-insoluble oligonucleotides, which are then degraded further into small acid-soluble oligonucleotides.</text>
</comment>
<accession>A0A7V5RR70</accession>
<organism evidence="8">
    <name type="scientific">Caldithrix abyssi</name>
    <dbReference type="NCBI Taxonomy" id="187145"/>
    <lineage>
        <taxon>Bacteria</taxon>
        <taxon>Pseudomonadati</taxon>
        <taxon>Calditrichota</taxon>
        <taxon>Calditrichia</taxon>
        <taxon>Calditrichales</taxon>
        <taxon>Calditrichaceae</taxon>
        <taxon>Caldithrix</taxon>
    </lineage>
</organism>
<dbReference type="GO" id="GO:0009318">
    <property type="term" value="C:exodeoxyribonuclease VII complex"/>
    <property type="evidence" value="ECO:0007669"/>
    <property type="project" value="UniProtKB-UniRule"/>
</dbReference>
<evidence type="ECO:0000256" key="4">
    <source>
        <dbReference type="ARBA" id="ARBA00022801"/>
    </source>
</evidence>
<dbReference type="PANTHER" id="PTHR34137:SF1">
    <property type="entry name" value="EXODEOXYRIBONUCLEASE 7 SMALL SUBUNIT"/>
    <property type="match status" value="1"/>
</dbReference>
<comment type="subunit">
    <text evidence="6">Heterooligomer composed of large and small subunits.</text>
</comment>
<keyword evidence="4 6" id="KW-0378">Hydrolase</keyword>
<dbReference type="InterPro" id="IPR037004">
    <property type="entry name" value="Exonuc_VII_ssu_sf"/>
</dbReference>
<reference evidence="8" key="1">
    <citation type="journal article" date="2020" name="mSystems">
        <title>Genome- and Community-Level Interaction Insights into Carbon Utilization and Element Cycling Functions of Hydrothermarchaeota in Hydrothermal Sediment.</title>
        <authorList>
            <person name="Zhou Z."/>
            <person name="Liu Y."/>
            <person name="Xu W."/>
            <person name="Pan J."/>
            <person name="Luo Z.H."/>
            <person name="Li M."/>
        </authorList>
    </citation>
    <scope>NUCLEOTIDE SEQUENCE [LARGE SCALE GENOMIC DNA]</scope>
    <source>
        <strain evidence="8">HyVt-460</strain>
    </source>
</reference>
<dbReference type="EMBL" id="DRLI01000316">
    <property type="protein sequence ID" value="HHM02972.1"/>
    <property type="molecule type" value="Genomic_DNA"/>
</dbReference>
<keyword evidence="7" id="KW-0175">Coiled coil</keyword>
<comment type="caution">
    <text evidence="8">The sequence shown here is derived from an EMBL/GenBank/DDBJ whole genome shotgun (WGS) entry which is preliminary data.</text>
</comment>
<evidence type="ECO:0000313" key="8">
    <source>
        <dbReference type="EMBL" id="HHM02972.1"/>
    </source>
</evidence>
<evidence type="ECO:0000256" key="2">
    <source>
        <dbReference type="ARBA" id="ARBA00022490"/>
    </source>
</evidence>
<protein>
    <recommendedName>
        <fullName evidence="6">Exodeoxyribonuclease 7 small subunit</fullName>
        <ecNumber evidence="6">3.1.11.6</ecNumber>
    </recommendedName>
    <alternativeName>
        <fullName evidence="6">Exodeoxyribonuclease VII small subunit</fullName>
        <shortName evidence="6">Exonuclease VII small subunit</shortName>
    </alternativeName>
</protein>
<evidence type="ECO:0000256" key="7">
    <source>
        <dbReference type="SAM" id="Coils"/>
    </source>
</evidence>
<comment type="similarity">
    <text evidence="1 6">Belongs to the XseB family.</text>
</comment>
<name>A0A7V5RR70_CALAY</name>
<dbReference type="Gene3D" id="1.10.287.1040">
    <property type="entry name" value="Exonuclease VII, small subunit"/>
    <property type="match status" value="1"/>
</dbReference>
<evidence type="ECO:0000256" key="5">
    <source>
        <dbReference type="ARBA" id="ARBA00022839"/>
    </source>
</evidence>
<dbReference type="EC" id="3.1.11.6" evidence="6"/>
<dbReference type="Pfam" id="PF02609">
    <property type="entry name" value="Exonuc_VII_S"/>
    <property type="match status" value="1"/>
</dbReference>
<dbReference type="GO" id="GO:0005829">
    <property type="term" value="C:cytosol"/>
    <property type="evidence" value="ECO:0007669"/>
    <property type="project" value="TreeGrafter"/>
</dbReference>
<dbReference type="GO" id="GO:0008855">
    <property type="term" value="F:exodeoxyribonuclease VII activity"/>
    <property type="evidence" value="ECO:0007669"/>
    <property type="project" value="UniProtKB-UniRule"/>
</dbReference>
<dbReference type="PANTHER" id="PTHR34137">
    <property type="entry name" value="EXODEOXYRIBONUCLEASE 7 SMALL SUBUNIT"/>
    <property type="match status" value="1"/>
</dbReference>
<keyword evidence="3 6" id="KW-0540">Nuclease</keyword>
<dbReference type="InterPro" id="IPR003761">
    <property type="entry name" value="Exonuc_VII_S"/>
</dbReference>
<comment type="subcellular location">
    <subcellularLocation>
        <location evidence="6">Cytoplasm</location>
    </subcellularLocation>
</comment>
<keyword evidence="5 6" id="KW-0269">Exonuclease</keyword>
<gene>
    <name evidence="6 8" type="primary">xseB</name>
    <name evidence="8" type="ORF">ENJ15_08140</name>
</gene>
<feature type="coiled-coil region" evidence="7">
    <location>
        <begin position="4"/>
        <end position="62"/>
    </location>
</feature>
<evidence type="ECO:0000256" key="3">
    <source>
        <dbReference type="ARBA" id="ARBA00022722"/>
    </source>
</evidence>
<dbReference type="NCBIfam" id="TIGR01280">
    <property type="entry name" value="xseB"/>
    <property type="match status" value="1"/>
</dbReference>
<evidence type="ECO:0000256" key="6">
    <source>
        <dbReference type="HAMAP-Rule" id="MF_00337"/>
    </source>
</evidence>
<dbReference type="PIRSF" id="PIRSF006488">
    <property type="entry name" value="Exonuc_VII_S"/>
    <property type="match status" value="1"/>
</dbReference>
<proteinExistence type="inferred from homology"/>
<dbReference type="Proteomes" id="UP000885771">
    <property type="component" value="Unassembled WGS sequence"/>
</dbReference>
<keyword evidence="2 6" id="KW-0963">Cytoplasm</keyword>
<dbReference type="GO" id="GO:0006308">
    <property type="term" value="P:DNA catabolic process"/>
    <property type="evidence" value="ECO:0007669"/>
    <property type="project" value="UniProtKB-UniRule"/>
</dbReference>
<comment type="catalytic activity">
    <reaction evidence="6">
        <text>Exonucleolytic cleavage in either 5'- to 3'- or 3'- to 5'-direction to yield nucleoside 5'-phosphates.</text>
        <dbReference type="EC" id="3.1.11.6"/>
    </reaction>
</comment>
<sequence length="73" mass="8357">MPAKKSFEQALKRLEEITETLEEGQASLQKSIKLYEEAYTLIDFCRGELKSAEQKIKKVTGKSDGTLKEEDFE</sequence>
<dbReference type="HAMAP" id="MF_00337">
    <property type="entry name" value="Exonuc_7_S"/>
    <property type="match status" value="1"/>
</dbReference>
<dbReference type="AlphaFoldDB" id="A0A7V5RR70"/>